<reference evidence="4 5" key="1">
    <citation type="submission" date="2018-09" db="EMBL/GenBank/DDBJ databases">
        <authorList>
            <person name="Le Fleche-Mateos A."/>
        </authorList>
    </citation>
    <scope>NUCLEOTIDE SEQUENCE [LARGE SCALE GENOMIC DNA]</scope>
    <source>
        <strain evidence="4 5">DSM 27399</strain>
    </source>
</reference>
<keyword evidence="1" id="KW-1133">Transmembrane helix</keyword>
<gene>
    <name evidence="4" type="ORF">D6C13_22605</name>
</gene>
<dbReference type="InterPro" id="IPR021069">
    <property type="entry name" value="ImpA_C"/>
</dbReference>
<organism evidence="4 5">
    <name type="scientific">Rahnella woolbedingensis</name>
    <dbReference type="NCBI Taxonomy" id="1510574"/>
    <lineage>
        <taxon>Bacteria</taxon>
        <taxon>Pseudomonadati</taxon>
        <taxon>Pseudomonadota</taxon>
        <taxon>Gammaproteobacteria</taxon>
        <taxon>Enterobacterales</taxon>
        <taxon>Yersiniaceae</taxon>
        <taxon>Rahnella</taxon>
    </lineage>
</organism>
<evidence type="ECO:0000313" key="5">
    <source>
        <dbReference type="Proteomes" id="UP000284908"/>
    </source>
</evidence>
<evidence type="ECO:0008006" key="6">
    <source>
        <dbReference type="Google" id="ProtNLM"/>
    </source>
</evidence>
<evidence type="ECO:0000259" key="2">
    <source>
        <dbReference type="Pfam" id="PF06812"/>
    </source>
</evidence>
<dbReference type="RefSeq" id="WP_120134922.1">
    <property type="nucleotide sequence ID" value="NZ_RAHH01000037.1"/>
</dbReference>
<comment type="caution">
    <text evidence="4">The sequence shown here is derived from an EMBL/GenBank/DDBJ whole genome shotgun (WGS) entry which is preliminary data.</text>
</comment>
<sequence length="367" mass="41655">MTKINYGTQLDELKINCHDPRHRNEFLLLSNSVNSWKMHVHDRSWWLLQENMCLELFQRFGYDLQSGVWFCLISCQRHGWAGIANATLLLAEAFTRKQRQCWPPLAATDLRQQIIEWYCTYSATSIYGLPVRNVDATVLQQLEDAVSVLLAQAVNLQSRSQTTLRSLQDYLHASRQSLQKRALVTQPVTPSPSAVTAVHPSQVEQTTFSSPRPWKALILTGATSVILTLAVVSAIQWLGSPSAAISLNKIWPGNFISRSWQNKLAEQTTSLPTINSWARVKSQLDNLEQRLLDAEQKRKPYMTISELKTEIYNMRQTLQQGGEPVQAQLDDLQIKIDNKQPVSAAEINVVSQHLDALNSRLVQLRNK</sequence>
<dbReference type="AlphaFoldDB" id="A0A419N303"/>
<name>A0A419N303_9GAMM</name>
<evidence type="ECO:0000259" key="3">
    <source>
        <dbReference type="Pfam" id="PF12486"/>
    </source>
</evidence>
<dbReference type="OrthoDB" id="6628972at2"/>
<feature type="transmembrane region" description="Helical" evidence="1">
    <location>
        <begin position="216"/>
        <end position="239"/>
    </location>
</feature>
<dbReference type="InterPro" id="IPR010657">
    <property type="entry name" value="ImpA_N"/>
</dbReference>
<keyword evidence="5" id="KW-1185">Reference proteome</keyword>
<keyword evidence="1" id="KW-0472">Membrane</keyword>
<protein>
    <recommendedName>
        <fullName evidence="6">ImpA C-terminal domain-containing protein</fullName>
    </recommendedName>
</protein>
<proteinExistence type="predicted"/>
<dbReference type="Pfam" id="PF06812">
    <property type="entry name" value="ImpA_N"/>
    <property type="match status" value="1"/>
</dbReference>
<feature type="domain" description="ImpA C-terminal" evidence="3">
    <location>
        <begin position="248"/>
        <end position="365"/>
    </location>
</feature>
<dbReference type="Pfam" id="PF12486">
    <property type="entry name" value="VasL"/>
    <property type="match status" value="1"/>
</dbReference>
<evidence type="ECO:0000313" key="4">
    <source>
        <dbReference type="EMBL" id="RJT36264.1"/>
    </source>
</evidence>
<keyword evidence="1" id="KW-0812">Transmembrane</keyword>
<feature type="domain" description="ImpA N-terminal" evidence="2">
    <location>
        <begin position="19"/>
        <end position="118"/>
    </location>
</feature>
<dbReference type="Proteomes" id="UP000284908">
    <property type="component" value="Unassembled WGS sequence"/>
</dbReference>
<accession>A0A419N303</accession>
<dbReference type="EMBL" id="RAHH01000037">
    <property type="protein sequence ID" value="RJT36264.1"/>
    <property type="molecule type" value="Genomic_DNA"/>
</dbReference>
<evidence type="ECO:0000256" key="1">
    <source>
        <dbReference type="SAM" id="Phobius"/>
    </source>
</evidence>